<organism evidence="1 2">
    <name type="scientific">Thalassoglobus neptunius</name>
    <dbReference type="NCBI Taxonomy" id="1938619"/>
    <lineage>
        <taxon>Bacteria</taxon>
        <taxon>Pseudomonadati</taxon>
        <taxon>Planctomycetota</taxon>
        <taxon>Planctomycetia</taxon>
        <taxon>Planctomycetales</taxon>
        <taxon>Planctomycetaceae</taxon>
        <taxon>Thalassoglobus</taxon>
    </lineage>
</organism>
<name>A0A5C5X4V1_9PLAN</name>
<proteinExistence type="predicted"/>
<dbReference type="AlphaFoldDB" id="A0A5C5X4V1"/>
<evidence type="ECO:0000313" key="2">
    <source>
        <dbReference type="Proteomes" id="UP000317243"/>
    </source>
</evidence>
<reference evidence="1 2" key="1">
    <citation type="submission" date="2019-02" db="EMBL/GenBank/DDBJ databases">
        <title>Deep-cultivation of Planctomycetes and their phenomic and genomic characterization uncovers novel biology.</title>
        <authorList>
            <person name="Wiegand S."/>
            <person name="Jogler M."/>
            <person name="Boedeker C."/>
            <person name="Pinto D."/>
            <person name="Vollmers J."/>
            <person name="Rivas-Marin E."/>
            <person name="Kohn T."/>
            <person name="Peeters S.H."/>
            <person name="Heuer A."/>
            <person name="Rast P."/>
            <person name="Oberbeckmann S."/>
            <person name="Bunk B."/>
            <person name="Jeske O."/>
            <person name="Meyerdierks A."/>
            <person name="Storesund J.E."/>
            <person name="Kallscheuer N."/>
            <person name="Luecker S."/>
            <person name="Lage O.M."/>
            <person name="Pohl T."/>
            <person name="Merkel B.J."/>
            <person name="Hornburger P."/>
            <person name="Mueller R.-W."/>
            <person name="Bruemmer F."/>
            <person name="Labrenz M."/>
            <person name="Spormann A.M."/>
            <person name="Op Den Camp H."/>
            <person name="Overmann J."/>
            <person name="Amann R."/>
            <person name="Jetten M.S.M."/>
            <person name="Mascher T."/>
            <person name="Medema M.H."/>
            <person name="Devos D.P."/>
            <person name="Kaster A.-K."/>
            <person name="Ovreas L."/>
            <person name="Rohde M."/>
            <person name="Galperin M.Y."/>
            <person name="Jogler C."/>
        </authorList>
    </citation>
    <scope>NUCLEOTIDE SEQUENCE [LARGE SCALE GENOMIC DNA]</scope>
    <source>
        <strain evidence="1 2">KOR42</strain>
    </source>
</reference>
<comment type="caution">
    <text evidence="1">The sequence shown here is derived from an EMBL/GenBank/DDBJ whole genome shotgun (WGS) entry which is preliminary data.</text>
</comment>
<dbReference type="EMBL" id="SIHI01000001">
    <property type="protein sequence ID" value="TWT57225.1"/>
    <property type="molecule type" value="Genomic_DNA"/>
</dbReference>
<accession>A0A5C5X4V1</accession>
<sequence>MGERGMSKFPTNKQWSDQFIPHIKMCLGFCLSSIADWEEDAKRNTDLFVMRAADVRVGCRVRRMKYISRNSEFTVRFRASNGGKSEFGKILEGWGEHLFYGFGSDETQLVEQWSLIDLSVFRGHVTRHMSTHGGEIPGKLIANRGSTPTQFRAFRFCDFPSDLVTQSSHNLPFEIQSKVLAHGFI</sequence>
<keyword evidence="2" id="KW-1185">Reference proteome</keyword>
<gene>
    <name evidence="1" type="ORF">KOR42_05830</name>
</gene>
<protein>
    <submittedName>
        <fullName evidence="1">Uncharacterized protein</fullName>
    </submittedName>
</protein>
<evidence type="ECO:0000313" key="1">
    <source>
        <dbReference type="EMBL" id="TWT57225.1"/>
    </source>
</evidence>
<dbReference type="Proteomes" id="UP000317243">
    <property type="component" value="Unassembled WGS sequence"/>
</dbReference>